<evidence type="ECO:0000256" key="3">
    <source>
        <dbReference type="ARBA" id="ARBA00022670"/>
    </source>
</evidence>
<evidence type="ECO:0000259" key="9">
    <source>
        <dbReference type="Pfam" id="PF07687"/>
    </source>
</evidence>
<dbReference type="InterPro" id="IPR011650">
    <property type="entry name" value="Peptidase_M20_dimer"/>
</dbReference>
<evidence type="ECO:0000256" key="5">
    <source>
        <dbReference type="ARBA" id="ARBA00022737"/>
    </source>
</evidence>
<keyword evidence="4" id="KW-0479">Metal-binding</keyword>
<dbReference type="InterPro" id="IPR051458">
    <property type="entry name" value="Cyt/Met_Dipeptidase"/>
</dbReference>
<proteinExistence type="inferred from homology"/>
<gene>
    <name evidence="10" type="ORF">TWF694_011445</name>
</gene>
<dbReference type="GO" id="GO:0008233">
    <property type="term" value="F:peptidase activity"/>
    <property type="evidence" value="ECO:0007669"/>
    <property type="project" value="UniProtKB-KW"/>
</dbReference>
<evidence type="ECO:0000313" key="10">
    <source>
        <dbReference type="EMBL" id="KAK6537251.1"/>
    </source>
</evidence>
<dbReference type="PROSITE" id="PS50082">
    <property type="entry name" value="WD_REPEATS_2"/>
    <property type="match status" value="2"/>
</dbReference>
<evidence type="ECO:0000256" key="8">
    <source>
        <dbReference type="SAM" id="MobiDB-lite"/>
    </source>
</evidence>
<dbReference type="PANTHER" id="PTHR43270">
    <property type="entry name" value="BETA-ALA-HIS DIPEPTIDASE"/>
    <property type="match status" value="1"/>
</dbReference>
<dbReference type="AlphaFoldDB" id="A0AAV9X6H6"/>
<keyword evidence="3" id="KW-0645">Protease</keyword>
<feature type="region of interest" description="Disordered" evidence="8">
    <location>
        <begin position="229"/>
        <end position="273"/>
    </location>
</feature>
<reference evidence="10 11" key="1">
    <citation type="submission" date="2019-10" db="EMBL/GenBank/DDBJ databases">
        <authorList>
            <person name="Palmer J.M."/>
        </authorList>
    </citation>
    <scope>NUCLEOTIDE SEQUENCE [LARGE SCALE GENOMIC DNA]</scope>
    <source>
        <strain evidence="10 11">TWF694</strain>
    </source>
</reference>
<feature type="region of interest" description="Disordered" evidence="8">
    <location>
        <begin position="108"/>
        <end position="204"/>
    </location>
</feature>
<dbReference type="InterPro" id="IPR002933">
    <property type="entry name" value="Peptidase_M20"/>
</dbReference>
<dbReference type="Gene3D" id="3.30.70.360">
    <property type="match status" value="1"/>
</dbReference>
<feature type="compositionally biased region" description="Low complexity" evidence="8">
    <location>
        <begin position="108"/>
        <end position="121"/>
    </location>
</feature>
<keyword evidence="2 7" id="KW-0853">WD repeat</keyword>
<dbReference type="EMBL" id="JAVHJO010000009">
    <property type="protein sequence ID" value="KAK6537251.1"/>
    <property type="molecule type" value="Genomic_DNA"/>
</dbReference>
<feature type="domain" description="Peptidase M20 dimerisation" evidence="9">
    <location>
        <begin position="829"/>
        <end position="978"/>
    </location>
</feature>
<dbReference type="InterPro" id="IPR001680">
    <property type="entry name" value="WD40_rpt"/>
</dbReference>
<dbReference type="PROSITE" id="PS00678">
    <property type="entry name" value="WD_REPEATS_1"/>
    <property type="match status" value="1"/>
</dbReference>
<dbReference type="GO" id="GO:0046872">
    <property type="term" value="F:metal ion binding"/>
    <property type="evidence" value="ECO:0007669"/>
    <property type="project" value="UniProtKB-KW"/>
</dbReference>
<evidence type="ECO:0000256" key="1">
    <source>
        <dbReference type="ARBA" id="ARBA00006247"/>
    </source>
</evidence>
<comment type="caution">
    <text evidence="10">The sequence shown here is derived from an EMBL/GenBank/DDBJ whole genome shotgun (WGS) entry which is preliminary data.</text>
</comment>
<dbReference type="InterPro" id="IPR019775">
    <property type="entry name" value="WD40_repeat_CS"/>
</dbReference>
<name>A0AAV9X6H6_9PEZI</name>
<feature type="compositionally biased region" description="Low complexity" evidence="8">
    <location>
        <begin position="229"/>
        <end position="257"/>
    </location>
</feature>
<accession>A0AAV9X6H6</accession>
<dbReference type="Gene3D" id="3.40.630.10">
    <property type="entry name" value="Zn peptidases"/>
    <property type="match status" value="1"/>
</dbReference>
<dbReference type="GO" id="GO:0006508">
    <property type="term" value="P:proteolysis"/>
    <property type="evidence" value="ECO:0007669"/>
    <property type="project" value="UniProtKB-KW"/>
</dbReference>
<comment type="similarity">
    <text evidence="1">Belongs to the peptidase M20A family.</text>
</comment>
<feature type="region of interest" description="Disordered" evidence="8">
    <location>
        <begin position="398"/>
        <end position="429"/>
    </location>
</feature>
<evidence type="ECO:0000256" key="4">
    <source>
        <dbReference type="ARBA" id="ARBA00022723"/>
    </source>
</evidence>
<dbReference type="GO" id="GO:0006751">
    <property type="term" value="P:glutathione catabolic process"/>
    <property type="evidence" value="ECO:0007669"/>
    <property type="project" value="TreeGrafter"/>
</dbReference>
<dbReference type="Proteomes" id="UP001365542">
    <property type="component" value="Unassembled WGS sequence"/>
</dbReference>
<dbReference type="Pfam" id="PF00400">
    <property type="entry name" value="WD40"/>
    <property type="match status" value="2"/>
</dbReference>
<dbReference type="PROSITE" id="PS50294">
    <property type="entry name" value="WD_REPEATS_REGION"/>
    <property type="match status" value="1"/>
</dbReference>
<feature type="repeat" description="WD" evidence="7">
    <location>
        <begin position="479"/>
        <end position="501"/>
    </location>
</feature>
<feature type="compositionally biased region" description="Basic residues" evidence="8">
    <location>
        <begin position="401"/>
        <end position="413"/>
    </location>
</feature>
<feature type="compositionally biased region" description="Low complexity" evidence="8">
    <location>
        <begin position="132"/>
        <end position="144"/>
    </location>
</feature>
<evidence type="ECO:0000256" key="6">
    <source>
        <dbReference type="ARBA" id="ARBA00022801"/>
    </source>
</evidence>
<feature type="compositionally biased region" description="Low complexity" evidence="8">
    <location>
        <begin position="189"/>
        <end position="200"/>
    </location>
</feature>
<protein>
    <recommendedName>
        <fullName evidence="9">Peptidase M20 dimerisation domain-containing protein</fullName>
    </recommendedName>
</protein>
<feature type="compositionally biased region" description="Polar residues" evidence="8">
    <location>
        <begin position="172"/>
        <end position="185"/>
    </location>
</feature>
<sequence>MVYIIFKMCTGGGVEWLPEPSHNAANLTHRSGITAAGNSSFRNNINIALLPRRKSSERRIDSDRRRCVSWANDRADKVHEQRGLAKRSESNHGSTTLLSCDTFAPSSSAASSSAAGSSSGSCDEEDEDDNTSSSSLSSTSYSSSALETPFRFHSHQPPEFSNSSRSIHDTDNSQLVRTSNSQRPSLNVKANANSKDSSSSMATTQTQYLPMPVPAGVPISAGARWSTITSPSSYPPSRSSTPLMLLPSRSSNSASASVTLPDSNSSNDHSTTPLHRVHCGGSVLAIAVSSDHIYAGTQSGDIMVFSTETYDHIRDLKGHSGCILALLLSQDESLLFSSAGDAIINIWRTNTYENINTIYSTFDIGDIFCVAYSQKLSTLYLGAQNTSIQWFDFRTTDNRRKPSLRSHPSRRSHRFFDSLGPGGSASPRPPVDCSDVLAPCTESQLVEIDPGNIIQYAHFGYVYCMLLLSSFTKDGEEILVSGGGDGSIKLWEIDPATSSINPEKSKSLSSGDCGVLCMATRDQFLYCGLTDGEISIWDLDSQTLIRSIRGHQDDVLTMTVRDNCIWSGSASGYVRKWSQRFELLGRWKAHDGLLLASEAKHIKGRDVYLSGGNDDCVAVWDVSCHEDDLPSTHKTTEDELLSTLRKLVSYRTVANDPTFSEDCRQGASLLKSIFRQFGAQSFLIPTADGRNPIVFARFTPPESTLDSNKQTILFYGHYDVISAGDAANNQWITEPFEMTGMNSYLYGRGVSDNKGPVLAAIFAAGELAQNNLLTSNIVFLIEGEEEAGSRGFKEAVKKYKDFIGPVDWILLANSYWLDDEAPCVTYGLRGVVHASVEICSDRPDLHSGVDGSRESREPVIDMVNLLAKLTSDDGKIMIPDFHEPVRPVTPTEEAMYTEITNSFTNRLFRDSIPSHQLKAHLMSRWRYPSLTIHRVNVSGPSNATIIPRSASAAISLRIVPDQKLTTICENLTTYLHNQFASFNSPNDLKISIDHVSEWWLGDPLNKAFKTLARVVEEVWEKKPLFIREGGSIPAVRFLEMEFGASAAHLPCGQASDAAHLDNERMRVANLYKSKSIMKKVFVELPLEEVEVA</sequence>
<dbReference type="Gene3D" id="2.130.10.10">
    <property type="entry name" value="YVTN repeat-like/Quinoprotein amine dehydrogenase"/>
    <property type="match status" value="2"/>
</dbReference>
<keyword evidence="11" id="KW-1185">Reference proteome</keyword>
<feature type="repeat" description="WD" evidence="7">
    <location>
        <begin position="316"/>
        <end position="357"/>
    </location>
</feature>
<keyword evidence="5" id="KW-0677">Repeat</keyword>
<dbReference type="Pfam" id="PF07687">
    <property type="entry name" value="M20_dimer"/>
    <property type="match status" value="1"/>
</dbReference>
<evidence type="ECO:0000256" key="7">
    <source>
        <dbReference type="PROSITE-ProRule" id="PRU00221"/>
    </source>
</evidence>
<dbReference type="SMART" id="SM00320">
    <property type="entry name" value="WD40"/>
    <property type="match status" value="7"/>
</dbReference>
<dbReference type="SUPFAM" id="SSF53187">
    <property type="entry name" value="Zn-dependent exopeptidases"/>
    <property type="match status" value="1"/>
</dbReference>
<dbReference type="InterPro" id="IPR015943">
    <property type="entry name" value="WD40/YVTN_repeat-like_dom_sf"/>
</dbReference>
<organism evidence="10 11">
    <name type="scientific">Orbilia ellipsospora</name>
    <dbReference type="NCBI Taxonomy" id="2528407"/>
    <lineage>
        <taxon>Eukaryota</taxon>
        <taxon>Fungi</taxon>
        <taxon>Dikarya</taxon>
        <taxon>Ascomycota</taxon>
        <taxon>Pezizomycotina</taxon>
        <taxon>Orbiliomycetes</taxon>
        <taxon>Orbiliales</taxon>
        <taxon>Orbiliaceae</taxon>
        <taxon>Orbilia</taxon>
    </lineage>
</organism>
<keyword evidence="6" id="KW-0378">Hydrolase</keyword>
<dbReference type="SUPFAM" id="SSF50978">
    <property type="entry name" value="WD40 repeat-like"/>
    <property type="match status" value="1"/>
</dbReference>
<evidence type="ECO:0000313" key="11">
    <source>
        <dbReference type="Proteomes" id="UP001365542"/>
    </source>
</evidence>
<feature type="compositionally biased region" description="Polar residues" evidence="8">
    <location>
        <begin position="258"/>
        <end position="273"/>
    </location>
</feature>
<dbReference type="Pfam" id="PF01546">
    <property type="entry name" value="Peptidase_M20"/>
    <property type="match status" value="1"/>
</dbReference>
<evidence type="ECO:0000256" key="2">
    <source>
        <dbReference type="ARBA" id="ARBA00022574"/>
    </source>
</evidence>
<dbReference type="InterPro" id="IPR036322">
    <property type="entry name" value="WD40_repeat_dom_sf"/>
</dbReference>
<dbReference type="PANTHER" id="PTHR43270:SF8">
    <property type="entry name" value="DI- AND TRIPEPTIDASE DUG2-RELATED"/>
    <property type="match status" value="1"/>
</dbReference>
<feature type="region of interest" description="Disordered" evidence="8">
    <location>
        <begin position="78"/>
        <end position="97"/>
    </location>
</feature>
<feature type="compositionally biased region" description="Basic and acidic residues" evidence="8">
    <location>
        <begin position="78"/>
        <end position="90"/>
    </location>
</feature>